<evidence type="ECO:0000313" key="1">
    <source>
        <dbReference type="EMBL" id="KAI8425186.1"/>
    </source>
</evidence>
<proteinExistence type="predicted"/>
<name>A0ACC0JM01_CHOFU</name>
<organism evidence="1 2">
    <name type="scientific">Choristoneura fumiferana</name>
    <name type="common">Spruce budworm moth</name>
    <name type="synonym">Archips fumiferana</name>
    <dbReference type="NCBI Taxonomy" id="7141"/>
    <lineage>
        <taxon>Eukaryota</taxon>
        <taxon>Metazoa</taxon>
        <taxon>Ecdysozoa</taxon>
        <taxon>Arthropoda</taxon>
        <taxon>Hexapoda</taxon>
        <taxon>Insecta</taxon>
        <taxon>Pterygota</taxon>
        <taxon>Neoptera</taxon>
        <taxon>Endopterygota</taxon>
        <taxon>Lepidoptera</taxon>
        <taxon>Glossata</taxon>
        <taxon>Ditrysia</taxon>
        <taxon>Tortricoidea</taxon>
        <taxon>Tortricidae</taxon>
        <taxon>Tortricinae</taxon>
        <taxon>Choristoneura</taxon>
    </lineage>
</organism>
<gene>
    <name evidence="1" type="ORF">MSG28_007010</name>
</gene>
<dbReference type="EMBL" id="CM046111">
    <property type="protein sequence ID" value="KAI8425186.1"/>
    <property type="molecule type" value="Genomic_DNA"/>
</dbReference>
<comment type="caution">
    <text evidence="1">The sequence shown here is derived from an EMBL/GenBank/DDBJ whole genome shotgun (WGS) entry which is preliminary data.</text>
</comment>
<evidence type="ECO:0000313" key="2">
    <source>
        <dbReference type="Proteomes" id="UP001064048"/>
    </source>
</evidence>
<protein>
    <submittedName>
        <fullName evidence="1">Uncharacterized protein</fullName>
    </submittedName>
</protein>
<accession>A0ACC0JM01</accession>
<reference evidence="1 2" key="1">
    <citation type="journal article" date="2022" name="Genome Biol. Evol.">
        <title>The Spruce Budworm Genome: Reconstructing the Evolutionary History of Antifreeze Proteins.</title>
        <authorList>
            <person name="Beliveau C."/>
            <person name="Gagne P."/>
            <person name="Picq S."/>
            <person name="Vernygora O."/>
            <person name="Keeling C.I."/>
            <person name="Pinkney K."/>
            <person name="Doucet D."/>
            <person name="Wen F."/>
            <person name="Johnston J.S."/>
            <person name="Maaroufi H."/>
            <person name="Boyle B."/>
            <person name="Laroche J."/>
            <person name="Dewar K."/>
            <person name="Juretic N."/>
            <person name="Blackburn G."/>
            <person name="Nisole A."/>
            <person name="Brunet B."/>
            <person name="Brandao M."/>
            <person name="Lumley L."/>
            <person name="Duan J."/>
            <person name="Quan G."/>
            <person name="Lucarotti C.J."/>
            <person name="Roe A.D."/>
            <person name="Sperling F.A.H."/>
            <person name="Levesque R.C."/>
            <person name="Cusson M."/>
        </authorList>
    </citation>
    <scope>NUCLEOTIDE SEQUENCE [LARGE SCALE GENOMIC DNA]</scope>
    <source>
        <strain evidence="1">Glfc:IPQL:Cfum</strain>
    </source>
</reference>
<dbReference type="Proteomes" id="UP001064048">
    <property type="component" value="Chromosome 11"/>
</dbReference>
<sequence length="239" mass="28040">MKISNVCYYGSRDRALGDRRTHRQTDLGVSVIGFRWHEAFSIIKGSARILNSAYVRMSMGAGIAFYQPLSAVLPARGRGPHGVEYAWHVCYGYFYIKIIDLLDTVFFLLRKKQNQVTFLHVYHHFGMIAVAWGIVKWVPGGHMTMLVTINSFVHMVMYTYYLLTSWDDSFKYSLWWKKYVTQIQIFSYLMIHFGALLVKRECRFPPQPAYIMFPQNLFMVLMFGDFYYRTYLKTSDKSA</sequence>
<keyword evidence="2" id="KW-1185">Reference proteome</keyword>